<gene>
    <name evidence="1" type="ORF">X802_00725</name>
</gene>
<evidence type="ECO:0000313" key="2">
    <source>
        <dbReference type="Proteomes" id="UP000062043"/>
    </source>
</evidence>
<dbReference type="AlphaFoldDB" id="A0A0X1KMY9"/>
<dbReference type="Proteomes" id="UP000062043">
    <property type="component" value="Chromosome"/>
</dbReference>
<keyword evidence="2" id="KW-1185">Reference proteome</keyword>
<name>A0A0X1KMY9_9EURY</name>
<dbReference type="PATRIC" id="fig|1432656.3.peg.142"/>
<accession>A0A0X1KMY9</accession>
<reference evidence="1 2" key="1">
    <citation type="submission" date="2014-01" db="EMBL/GenBank/DDBJ databases">
        <title>Genome sequencing of Thermococcus guaymasensis.</title>
        <authorList>
            <person name="Zhang X."/>
            <person name="Alvare G."/>
            <person name="Fristensky B."/>
            <person name="Chen L."/>
            <person name="Suen T."/>
            <person name="Chen Q."/>
            <person name="Ma K."/>
        </authorList>
    </citation>
    <scope>NUCLEOTIDE SEQUENCE [LARGE SCALE GENOMIC DNA]</scope>
    <source>
        <strain evidence="1 2">DSM 11113</strain>
    </source>
</reference>
<proteinExistence type="predicted"/>
<sequence>MLHGFLTLALVHHMGKSSSSIGDAIGDALYDWTDLGKGWEELKKNPAEFAEYVLDYLEQYGTAPINRDTTKDVIVRAIQKSAKVLDKMIPTVESLKHLKATSRAVSGAADDPFQILRNAGIDIEPELEEFRQFLAEISGKKVEPKGSKARKGVEGGIPPEVLSIAKALEFSDFSEKAMKRPRKSS</sequence>
<evidence type="ECO:0000313" key="1">
    <source>
        <dbReference type="EMBL" id="AJC72617.1"/>
    </source>
</evidence>
<protein>
    <submittedName>
        <fullName evidence="1">Uncharacterized protein</fullName>
    </submittedName>
</protein>
<organism evidence="1 2">
    <name type="scientific">Thermococcus guaymasensis DSM 11113</name>
    <dbReference type="NCBI Taxonomy" id="1432656"/>
    <lineage>
        <taxon>Archaea</taxon>
        <taxon>Methanobacteriati</taxon>
        <taxon>Methanobacteriota</taxon>
        <taxon>Thermococci</taxon>
        <taxon>Thermococcales</taxon>
        <taxon>Thermococcaceae</taxon>
        <taxon>Thermococcus</taxon>
    </lineage>
</organism>
<dbReference type="EMBL" id="CP007140">
    <property type="protein sequence ID" value="AJC72617.1"/>
    <property type="molecule type" value="Genomic_DNA"/>
</dbReference>
<dbReference type="KEGG" id="tgy:X802_00725"/>